<gene>
    <name evidence="2" type="ORF">METZ01_LOCUS77429</name>
</gene>
<feature type="transmembrane region" description="Helical" evidence="1">
    <location>
        <begin position="573"/>
        <end position="595"/>
    </location>
</feature>
<dbReference type="SUPFAM" id="SSF103473">
    <property type="entry name" value="MFS general substrate transporter"/>
    <property type="match status" value="1"/>
</dbReference>
<feature type="transmembrane region" description="Helical" evidence="1">
    <location>
        <begin position="607"/>
        <end position="628"/>
    </location>
</feature>
<accession>A0A381U8K9</accession>
<dbReference type="Gene3D" id="3.40.50.150">
    <property type="entry name" value="Vaccinia Virus protein VP39"/>
    <property type="match status" value="1"/>
</dbReference>
<feature type="transmembrane region" description="Helical" evidence="1">
    <location>
        <begin position="118"/>
        <end position="140"/>
    </location>
</feature>
<feature type="transmembrane region" description="Helical" evidence="1">
    <location>
        <begin position="12"/>
        <end position="32"/>
    </location>
</feature>
<feature type="transmembrane region" description="Helical" evidence="1">
    <location>
        <begin position="671"/>
        <end position="688"/>
    </location>
</feature>
<organism evidence="2">
    <name type="scientific">marine metagenome</name>
    <dbReference type="NCBI Taxonomy" id="408172"/>
    <lineage>
        <taxon>unclassified sequences</taxon>
        <taxon>metagenomes</taxon>
        <taxon>ecological metagenomes</taxon>
    </lineage>
</organism>
<keyword evidence="1" id="KW-0472">Membrane</keyword>
<keyword evidence="1" id="KW-1133">Transmembrane helix</keyword>
<dbReference type="InterPro" id="IPR036259">
    <property type="entry name" value="MFS_trans_sf"/>
</dbReference>
<feature type="transmembrane region" description="Helical" evidence="1">
    <location>
        <begin position="152"/>
        <end position="170"/>
    </location>
</feature>
<feature type="transmembrane region" description="Helical" evidence="1">
    <location>
        <begin position="74"/>
        <end position="98"/>
    </location>
</feature>
<feature type="transmembrane region" description="Helical" evidence="1">
    <location>
        <begin position="38"/>
        <end position="62"/>
    </location>
</feature>
<feature type="transmembrane region" description="Helical" evidence="1">
    <location>
        <begin position="202"/>
        <end position="222"/>
    </location>
</feature>
<feature type="transmembrane region" description="Helical" evidence="1">
    <location>
        <begin position="738"/>
        <end position="761"/>
    </location>
</feature>
<feature type="transmembrane region" description="Helical" evidence="1">
    <location>
        <begin position="176"/>
        <end position="193"/>
    </location>
</feature>
<dbReference type="SUPFAM" id="SSF53335">
    <property type="entry name" value="S-adenosyl-L-methionine-dependent methyltransferases"/>
    <property type="match status" value="1"/>
</dbReference>
<feature type="transmembrane region" description="Helical" evidence="1">
    <location>
        <begin position="700"/>
        <end position="726"/>
    </location>
</feature>
<feature type="transmembrane region" description="Helical" evidence="1">
    <location>
        <begin position="640"/>
        <end position="659"/>
    </location>
</feature>
<sequence length="800" mass="84360">MSRTSSSDRRHDVGIALVSLAGLLIEIAYTRIVSFKLFYYFTYLVIGLALLGLGTGGVLLAVSRRLREAPLERVLARSALVGSVATALGYVVVARMPLDTVALWEYTSGAAVLNAGRLGLVCLAVFLPFTAIGVFVSSLLSRRREQVGRLYAADLLGAGLACALAVPLHATIGPPAAVYLAAAVLAGVACLLGDPGAALRRVAGAVGVVVLLLPVLGALPSITTESSKHIGGVDIEHTAWGPVFRVDVGSEVFGRHILYHDGLVGSNIIGFDGDLSALTDFAGDVRSLPFEVLGEAPERELIIGSAGGHEILASRYFGATGIDAVELNPVTTGLLEGRYREYSGNLVADPEVRLVTADGRTYLARSAGEFDLIWFVAPDSYAATNAASSGAFVLSESYLYTVEMLVESLEHLSERGVIVAQFGEFDFDAKPNRTRRYLNTARAALQEIGVQDPGFHLLVARTADAHVELATIVIKRTAFTTEEIERFSQKVLSLEGGTVEYVPGAAAGTCVAATASGSDDTRYPACSGSYMVSAIHDDSPFFWHFTPFSTVAGDVLGDVDALVDPEDAIGERLLLFLLGIALVFAAVFLLLPFVTVRRTWQGLPRKLTSGVYFGSLGLGFMLFEIALIQRLTLLLGYPTYSLTVTLAALLVSTGVGASLSGRLAGRPRLRLETGAALTLLTVVYLLGVGPLTDALLPSPLIVRVMATLVLLAPLGVVLGLFMPLGLRVVALMGAEGPTYVAWAWAVNGFCSVIGSVLTTMLSMTLGFRAVLVLGLVAYVVALTALWRLSAPAAADTVVPG</sequence>
<dbReference type="EMBL" id="UINC01005954">
    <property type="protein sequence ID" value="SVA24575.1"/>
    <property type="molecule type" value="Genomic_DNA"/>
</dbReference>
<evidence type="ECO:0008006" key="3">
    <source>
        <dbReference type="Google" id="ProtNLM"/>
    </source>
</evidence>
<proteinExistence type="predicted"/>
<reference evidence="2" key="1">
    <citation type="submission" date="2018-05" db="EMBL/GenBank/DDBJ databases">
        <authorList>
            <person name="Lanie J.A."/>
            <person name="Ng W.-L."/>
            <person name="Kazmierczak K.M."/>
            <person name="Andrzejewski T.M."/>
            <person name="Davidsen T.M."/>
            <person name="Wayne K.J."/>
            <person name="Tettelin H."/>
            <person name="Glass J.I."/>
            <person name="Rusch D."/>
            <person name="Podicherti R."/>
            <person name="Tsui H.-C.T."/>
            <person name="Winkler M.E."/>
        </authorList>
    </citation>
    <scope>NUCLEOTIDE SEQUENCE</scope>
</reference>
<feature type="transmembrane region" description="Helical" evidence="1">
    <location>
        <begin position="767"/>
        <end position="786"/>
    </location>
</feature>
<protein>
    <recommendedName>
        <fullName evidence="3">PABS domain-containing protein</fullName>
    </recommendedName>
</protein>
<dbReference type="InterPro" id="IPR029063">
    <property type="entry name" value="SAM-dependent_MTases_sf"/>
</dbReference>
<keyword evidence="1" id="KW-0812">Transmembrane</keyword>
<evidence type="ECO:0000256" key="1">
    <source>
        <dbReference type="SAM" id="Phobius"/>
    </source>
</evidence>
<evidence type="ECO:0000313" key="2">
    <source>
        <dbReference type="EMBL" id="SVA24575.1"/>
    </source>
</evidence>
<name>A0A381U8K9_9ZZZZ</name>
<dbReference type="AlphaFoldDB" id="A0A381U8K9"/>